<dbReference type="Proteomes" id="UP000007879">
    <property type="component" value="Unassembled WGS sequence"/>
</dbReference>
<evidence type="ECO:0000256" key="5">
    <source>
        <dbReference type="SAM" id="Phobius"/>
    </source>
</evidence>
<dbReference type="PANTHER" id="PTHR11471:SF13">
    <property type="entry name" value="TNF FAMILY PROFILE DOMAIN-CONTAINING PROTEIN"/>
    <property type="match status" value="1"/>
</dbReference>
<dbReference type="OrthoDB" id="9446605at2759"/>
<organism evidence="7">
    <name type="scientific">Amphimedon queenslandica</name>
    <name type="common">Sponge</name>
    <dbReference type="NCBI Taxonomy" id="400682"/>
    <lineage>
        <taxon>Eukaryota</taxon>
        <taxon>Metazoa</taxon>
        <taxon>Porifera</taxon>
        <taxon>Demospongiae</taxon>
        <taxon>Heteroscleromorpha</taxon>
        <taxon>Haplosclerida</taxon>
        <taxon>Niphatidae</taxon>
        <taxon>Amphimedon</taxon>
    </lineage>
</organism>
<keyword evidence="4 5" id="KW-0472">Membrane</keyword>
<feature type="domain" description="THD" evidence="6">
    <location>
        <begin position="146"/>
        <end position="288"/>
    </location>
</feature>
<evidence type="ECO:0000313" key="8">
    <source>
        <dbReference type="Proteomes" id="UP000007879"/>
    </source>
</evidence>
<feature type="transmembrane region" description="Helical" evidence="5">
    <location>
        <begin position="23"/>
        <end position="45"/>
    </location>
</feature>
<dbReference type="GO" id="GO:0016020">
    <property type="term" value="C:membrane"/>
    <property type="evidence" value="ECO:0007669"/>
    <property type="project" value="UniProtKB-SubCell"/>
</dbReference>
<dbReference type="GO" id="GO:0005125">
    <property type="term" value="F:cytokine activity"/>
    <property type="evidence" value="ECO:0007669"/>
    <property type="project" value="UniProtKB-KW"/>
</dbReference>
<dbReference type="GO" id="GO:0006955">
    <property type="term" value="P:immune response"/>
    <property type="evidence" value="ECO:0007669"/>
    <property type="project" value="InterPro"/>
</dbReference>
<protein>
    <recommendedName>
        <fullName evidence="6">THD domain-containing protein</fullName>
    </recommendedName>
</protein>
<dbReference type="InterPro" id="IPR006052">
    <property type="entry name" value="TNF_dom"/>
</dbReference>
<gene>
    <name evidence="7" type="primary">109585650</name>
</gene>
<reference evidence="8" key="1">
    <citation type="journal article" date="2010" name="Nature">
        <title>The Amphimedon queenslandica genome and the evolution of animal complexity.</title>
        <authorList>
            <person name="Srivastava M."/>
            <person name="Simakov O."/>
            <person name="Chapman J."/>
            <person name="Fahey B."/>
            <person name="Gauthier M.E."/>
            <person name="Mitros T."/>
            <person name="Richards G.S."/>
            <person name="Conaco C."/>
            <person name="Dacre M."/>
            <person name="Hellsten U."/>
            <person name="Larroux C."/>
            <person name="Putnam N.H."/>
            <person name="Stanke M."/>
            <person name="Adamska M."/>
            <person name="Darling A."/>
            <person name="Degnan S.M."/>
            <person name="Oakley T.H."/>
            <person name="Plachetzki D.C."/>
            <person name="Zhai Y."/>
            <person name="Adamski M."/>
            <person name="Calcino A."/>
            <person name="Cummins S.F."/>
            <person name="Goodstein D.M."/>
            <person name="Harris C."/>
            <person name="Jackson D.J."/>
            <person name="Leys S.P."/>
            <person name="Shu S."/>
            <person name="Woodcroft B.J."/>
            <person name="Vervoort M."/>
            <person name="Kosik K.S."/>
            <person name="Manning G."/>
            <person name="Degnan B.M."/>
            <person name="Rokhsar D.S."/>
        </authorList>
    </citation>
    <scope>NUCLEOTIDE SEQUENCE [LARGE SCALE GENOMIC DNA]</scope>
</reference>
<sequence length="306" mass="33344">MDSEKGLTPAPSKASRSNCCRNVLLAIAITTGTIALALSACTLALQITSHQELRNGHLPQYTEKQEQRILHQVAQYLHDSEYNETANRVARSTSCSSSHDSTLTVKPSAHIAGKSFGASNIHLIKTFFETRIPILSAGWSCDKGRNGHVLGGMKYNSKNGFLRVPVEGIYFLYSQILLNITSHDGPSTKLGHMTVRCECKDESNDCYCYSMEKNLAYTNPGNDMDGDFMRSYTTWNKGSAGGSKYQGGLFHLTAGDYIAVVPVTQDNPDNDPNLSIIARDVDSFFGAYYVTGLKAPVATPTPSPSL</sequence>
<dbReference type="KEGG" id="aqu:109585650"/>
<evidence type="ECO:0000256" key="2">
    <source>
        <dbReference type="ARBA" id="ARBA00008670"/>
    </source>
</evidence>
<keyword evidence="8" id="KW-1185">Reference proteome</keyword>
<dbReference type="InterPro" id="IPR021184">
    <property type="entry name" value="TNF_CS"/>
</dbReference>
<proteinExistence type="inferred from homology"/>
<dbReference type="Gene3D" id="2.60.120.40">
    <property type="match status" value="1"/>
</dbReference>
<comment type="similarity">
    <text evidence="2">Belongs to the tumor necrosis factor family.</text>
</comment>
<dbReference type="PROSITE" id="PS00251">
    <property type="entry name" value="THD_1"/>
    <property type="match status" value="1"/>
</dbReference>
<dbReference type="InParanoid" id="A0A1X7VQI5"/>
<name>A0A1X7VQI5_AMPQE</name>
<dbReference type="AlphaFoldDB" id="A0A1X7VQI5"/>
<dbReference type="EnsemblMetazoa" id="Aqu2.1.42149_001">
    <property type="protein sequence ID" value="Aqu2.1.42149_001"/>
    <property type="gene ID" value="Aqu2.1.42149"/>
</dbReference>
<reference evidence="7" key="2">
    <citation type="submission" date="2017-05" db="UniProtKB">
        <authorList>
            <consortium name="EnsemblMetazoa"/>
        </authorList>
    </citation>
    <scope>IDENTIFICATION</scope>
</reference>
<dbReference type="SUPFAM" id="SSF49842">
    <property type="entry name" value="TNF-like"/>
    <property type="match status" value="1"/>
</dbReference>
<dbReference type="GO" id="GO:0005615">
    <property type="term" value="C:extracellular space"/>
    <property type="evidence" value="ECO:0007669"/>
    <property type="project" value="UniProtKB-KW"/>
</dbReference>
<evidence type="ECO:0000256" key="3">
    <source>
        <dbReference type="ARBA" id="ARBA00022514"/>
    </source>
</evidence>
<keyword evidence="5" id="KW-1133">Transmembrane helix</keyword>
<evidence type="ECO:0000256" key="4">
    <source>
        <dbReference type="ARBA" id="ARBA00023136"/>
    </source>
</evidence>
<dbReference type="EnsemblMetazoa" id="XM_020001796.1">
    <property type="protein sequence ID" value="XP_019857355.1"/>
    <property type="gene ID" value="LOC109585650"/>
</dbReference>
<keyword evidence="5" id="KW-0812">Transmembrane</keyword>
<dbReference type="InterPro" id="IPR008983">
    <property type="entry name" value="Tumour_necrosis_fac-like_dom"/>
</dbReference>
<dbReference type="PANTHER" id="PTHR11471">
    <property type="entry name" value="TUMOR NECROSIS FACTOR FAMILY MEMBER"/>
    <property type="match status" value="1"/>
</dbReference>
<dbReference type="EnsemblMetazoa" id="XM_020001789.1">
    <property type="protein sequence ID" value="XP_019857348.1"/>
    <property type="gene ID" value="LOC109585650"/>
</dbReference>
<accession>A0A1X7VQI5</accession>
<comment type="subcellular location">
    <subcellularLocation>
        <location evidence="1">Membrane</location>
    </subcellularLocation>
</comment>
<dbReference type="GO" id="GO:0005164">
    <property type="term" value="F:tumor necrosis factor receptor binding"/>
    <property type="evidence" value="ECO:0007669"/>
    <property type="project" value="InterPro"/>
</dbReference>
<dbReference type="Pfam" id="PF00229">
    <property type="entry name" value="TNF"/>
    <property type="match status" value="1"/>
</dbReference>
<keyword evidence="3" id="KW-0202">Cytokine</keyword>
<dbReference type="EnsemblMetazoa" id="XM_020001792.1">
    <property type="protein sequence ID" value="XP_019857351.1"/>
    <property type="gene ID" value="LOC109585650"/>
</dbReference>
<evidence type="ECO:0000256" key="1">
    <source>
        <dbReference type="ARBA" id="ARBA00004370"/>
    </source>
</evidence>
<evidence type="ECO:0000313" key="7">
    <source>
        <dbReference type="EnsemblMetazoa" id="Aqu2.1.42149_001"/>
    </source>
</evidence>
<evidence type="ECO:0000259" key="6">
    <source>
        <dbReference type="Pfam" id="PF00229"/>
    </source>
</evidence>